<organism evidence="2 3">
    <name type="scientific">Rhizobium tubonense</name>
    <dbReference type="NCBI Taxonomy" id="484088"/>
    <lineage>
        <taxon>Bacteria</taxon>
        <taxon>Pseudomonadati</taxon>
        <taxon>Pseudomonadota</taxon>
        <taxon>Alphaproteobacteria</taxon>
        <taxon>Hyphomicrobiales</taxon>
        <taxon>Rhizobiaceae</taxon>
        <taxon>Rhizobium/Agrobacterium group</taxon>
        <taxon>Rhizobium</taxon>
    </lineage>
</organism>
<dbReference type="NCBIfam" id="TIGR01489">
    <property type="entry name" value="DKMTPPase-SF"/>
    <property type="match status" value="1"/>
</dbReference>
<dbReference type="SUPFAM" id="SSF56784">
    <property type="entry name" value="HAD-like"/>
    <property type="match status" value="1"/>
</dbReference>
<evidence type="ECO:0000313" key="3">
    <source>
        <dbReference type="Proteomes" id="UP000248925"/>
    </source>
</evidence>
<dbReference type="NCBIfam" id="TIGR01488">
    <property type="entry name" value="HAD-SF-IB"/>
    <property type="match status" value="1"/>
</dbReference>
<evidence type="ECO:0000256" key="1">
    <source>
        <dbReference type="ARBA" id="ARBA00022801"/>
    </source>
</evidence>
<dbReference type="PANTHER" id="PTHR28181">
    <property type="entry name" value="UPF0655 PROTEIN YCR015C"/>
    <property type="match status" value="1"/>
</dbReference>
<dbReference type="RefSeq" id="WP_111162557.1">
    <property type="nucleotide sequence ID" value="NZ_PCDP01000048.1"/>
</dbReference>
<name>A0A2W4CHV4_9HYPH</name>
<dbReference type="EMBL" id="PCDP01000048">
    <property type="protein sequence ID" value="PZM10618.1"/>
    <property type="molecule type" value="Genomic_DNA"/>
</dbReference>
<sequence>MQVFCDFDGTVSVEDATDFVLSRLATLEWESIESEWKQGLIGSAECMRRQVALIRASRGELDAVLDSIAIDAGFKNFLRFCDRHGILVTIVSDGVDYFIRRILANHKIGHLPIIANRLTDRLVEGRLEYVLSSPFSDPDCASGAGVCKCIAVSGSDQRIYIGDGRSDFCVSDKPEIIFAKDGLAQYCSERGIPFIPFNDFTNLLEGLGGLVPKVARQRQFNSIIA</sequence>
<dbReference type="PANTHER" id="PTHR28181:SF2">
    <property type="entry name" value="PHOSPHORIC MONOESTER HYDROLASE"/>
    <property type="match status" value="1"/>
</dbReference>
<dbReference type="Gene3D" id="3.40.50.1000">
    <property type="entry name" value="HAD superfamily/HAD-like"/>
    <property type="match status" value="1"/>
</dbReference>
<dbReference type="InterPro" id="IPR023214">
    <property type="entry name" value="HAD_sf"/>
</dbReference>
<dbReference type="OrthoDB" id="9804940at2"/>
<dbReference type="Proteomes" id="UP000248925">
    <property type="component" value="Unassembled WGS sequence"/>
</dbReference>
<keyword evidence="3" id="KW-1185">Reference proteome</keyword>
<dbReference type="Pfam" id="PF12710">
    <property type="entry name" value="HAD"/>
    <property type="match status" value="1"/>
</dbReference>
<dbReference type="InterPro" id="IPR006384">
    <property type="entry name" value="HAD_hydro_PyrdxlP_Pase-like"/>
</dbReference>
<dbReference type="InterPro" id="IPR036412">
    <property type="entry name" value="HAD-like_sf"/>
</dbReference>
<gene>
    <name evidence="2" type="ORF">CPY51_22920</name>
</gene>
<proteinExistence type="predicted"/>
<dbReference type="AlphaFoldDB" id="A0A2W4CHV4"/>
<keyword evidence="1" id="KW-0378">Hydrolase</keyword>
<protein>
    <submittedName>
        <fullName evidence="2">Phosphoserine phosphatase</fullName>
    </submittedName>
</protein>
<reference evidence="2 3" key="1">
    <citation type="journal article" date="2018" name="Sci. Rep.">
        <title>Rhizobium tumorigenes sp. nov., a novel plant tumorigenic bacterium isolated from cane gall tumors on thornless blackberry.</title>
        <authorList>
            <person name="Kuzmanovi N."/>
            <person name="Smalla K."/>
            <person name="Gronow S."/>
            <person name="PuBawska J."/>
        </authorList>
    </citation>
    <scope>NUCLEOTIDE SEQUENCE [LARGE SCALE GENOMIC DNA]</scope>
    <source>
        <strain evidence="2 3">CCBAU 85046</strain>
    </source>
</reference>
<evidence type="ECO:0000313" key="2">
    <source>
        <dbReference type="EMBL" id="PZM10618.1"/>
    </source>
</evidence>
<dbReference type="GO" id="GO:0016791">
    <property type="term" value="F:phosphatase activity"/>
    <property type="evidence" value="ECO:0007669"/>
    <property type="project" value="InterPro"/>
</dbReference>
<accession>A0A2W4CHV4</accession>
<comment type="caution">
    <text evidence="2">The sequence shown here is derived from an EMBL/GenBank/DDBJ whole genome shotgun (WGS) entry which is preliminary data.</text>
</comment>
<dbReference type="Gene3D" id="3.90.1470.20">
    <property type="match status" value="1"/>
</dbReference>
<dbReference type="InterPro" id="IPR050849">
    <property type="entry name" value="HAD-like_hydrolase_phosphatase"/>
</dbReference>